<evidence type="ECO:0000256" key="1">
    <source>
        <dbReference type="ARBA" id="ARBA00023118"/>
    </source>
</evidence>
<proteinExistence type="predicted"/>
<dbReference type="InterPro" id="IPR005537">
    <property type="entry name" value="RAMP_III_fam"/>
</dbReference>
<dbReference type="GO" id="GO:0051607">
    <property type="term" value="P:defense response to virus"/>
    <property type="evidence" value="ECO:0007669"/>
    <property type="project" value="UniProtKB-KW"/>
</dbReference>
<evidence type="ECO:0000259" key="2">
    <source>
        <dbReference type="Pfam" id="PF03787"/>
    </source>
</evidence>
<reference evidence="3" key="2">
    <citation type="submission" date="2020-01" db="EMBL/GenBank/DDBJ databases">
        <authorList>
            <person name="Campanaro S."/>
        </authorList>
    </citation>
    <scope>NUCLEOTIDE SEQUENCE</scope>
    <source>
        <strain evidence="3">AS06rmzACSIP_7</strain>
    </source>
</reference>
<dbReference type="Proteomes" id="UP000777265">
    <property type="component" value="Unassembled WGS sequence"/>
</dbReference>
<keyword evidence="1" id="KW-0051">Antiviral defense</keyword>
<dbReference type="AlphaFoldDB" id="A0A971S206"/>
<reference evidence="3" key="1">
    <citation type="journal article" date="2020" name="Biotechnol. Biofuels">
        <title>New insights from the biogas microbiome by comprehensive genome-resolved metagenomics of nearly 1600 species originating from multiple anaerobic digesters.</title>
        <authorList>
            <person name="Campanaro S."/>
            <person name="Treu L."/>
            <person name="Rodriguez-R L.M."/>
            <person name="Kovalovszki A."/>
            <person name="Ziels R.M."/>
            <person name="Maus I."/>
            <person name="Zhu X."/>
            <person name="Kougias P.G."/>
            <person name="Basile A."/>
            <person name="Luo G."/>
            <person name="Schluter A."/>
            <person name="Konstantinidis K.T."/>
            <person name="Angelidaki I."/>
        </authorList>
    </citation>
    <scope>NUCLEOTIDE SEQUENCE</scope>
    <source>
        <strain evidence="3">AS06rmzACSIP_7</strain>
    </source>
</reference>
<dbReference type="InterPro" id="IPR052216">
    <property type="entry name" value="CRISPR_Csm3_endoribonuclease"/>
</dbReference>
<protein>
    <recommendedName>
        <fullName evidence="2">CRISPR type III-associated protein domain-containing protein</fullName>
    </recommendedName>
</protein>
<evidence type="ECO:0000313" key="4">
    <source>
        <dbReference type="Proteomes" id="UP000777265"/>
    </source>
</evidence>
<dbReference type="Pfam" id="PF03787">
    <property type="entry name" value="RAMPs"/>
    <property type="match status" value="1"/>
</dbReference>
<dbReference type="PANTHER" id="PTHR35579:SF3">
    <property type="entry name" value="CRISPR SYSTEM CMS ENDORIBONUCLEASE CSM3"/>
    <property type="match status" value="1"/>
</dbReference>
<comment type="caution">
    <text evidence="3">The sequence shown here is derived from an EMBL/GenBank/DDBJ whole genome shotgun (WGS) entry which is preliminary data.</text>
</comment>
<name>A0A971S206_9BACT</name>
<sequence>MKSEKITEITELKRKRYLPGPEIINMYKITGTLTTVTPLHVGSGIMDKARDREFDEENGENCALIEKDFRGMPCIPGSSLRGVVRSWLETNLMPFNPPGEYSVAALSVAEFESQKGITSDEIETRKNNLRIEAQTKGLDTARAEKHVMRGMTLFYLERLDLVSGLFGFSRFKGKVEVDSAYVKNADVRQDCNIFTMPGVAIDRGTGTAKEHSLFTYELVAPEVDFSVHLTLRNVRLWEVGMLLAAFENFNHPVFPLRIGGLTNLGFGQLCWKPDKIYQIGHDESTKAAAKVQEDLIAFFASVGSGDWEPLSIVKRGFTGTEDFKTHCFRALSAVLDSLTDAAKDDGKEGGQ</sequence>
<dbReference type="PANTHER" id="PTHR35579">
    <property type="entry name" value="CRISPR SYSTEM CMS ENDORIBONUCLEASE CSM3"/>
    <property type="match status" value="1"/>
</dbReference>
<organism evidence="3 4">
    <name type="scientific">Syntrophorhabdus aromaticivorans</name>
    <dbReference type="NCBI Taxonomy" id="328301"/>
    <lineage>
        <taxon>Bacteria</taxon>
        <taxon>Pseudomonadati</taxon>
        <taxon>Thermodesulfobacteriota</taxon>
        <taxon>Syntrophorhabdia</taxon>
        <taxon>Syntrophorhabdales</taxon>
        <taxon>Syntrophorhabdaceae</taxon>
        <taxon>Syntrophorhabdus</taxon>
    </lineage>
</organism>
<feature type="domain" description="CRISPR type III-associated protein" evidence="2">
    <location>
        <begin position="32"/>
        <end position="269"/>
    </location>
</feature>
<dbReference type="EMBL" id="JAAYEE010000213">
    <property type="protein sequence ID" value="NLW36109.1"/>
    <property type="molecule type" value="Genomic_DNA"/>
</dbReference>
<evidence type="ECO:0000313" key="3">
    <source>
        <dbReference type="EMBL" id="NLW36109.1"/>
    </source>
</evidence>
<accession>A0A971S206</accession>
<gene>
    <name evidence="3" type="ORF">GXY80_11620</name>
</gene>